<protein>
    <recommendedName>
        <fullName evidence="4">Lipoprotein</fullName>
    </recommendedName>
</protein>
<organism evidence="2 3">
    <name type="scientific">Microbulbifer elongatus</name>
    <dbReference type="NCBI Taxonomy" id="86173"/>
    <lineage>
        <taxon>Bacteria</taxon>
        <taxon>Pseudomonadati</taxon>
        <taxon>Pseudomonadota</taxon>
        <taxon>Gammaproteobacteria</taxon>
        <taxon>Cellvibrionales</taxon>
        <taxon>Microbulbiferaceae</taxon>
        <taxon>Microbulbifer</taxon>
    </lineage>
</organism>
<keyword evidence="3" id="KW-1185">Reference proteome</keyword>
<evidence type="ECO:0000313" key="3">
    <source>
        <dbReference type="Proteomes" id="UP001205566"/>
    </source>
</evidence>
<accession>A0ABT1NZ49</accession>
<comment type="caution">
    <text evidence="2">The sequence shown here is derived from an EMBL/GenBank/DDBJ whole genome shotgun (WGS) entry which is preliminary data.</text>
</comment>
<feature type="signal peptide" evidence="1">
    <location>
        <begin position="1"/>
        <end position="19"/>
    </location>
</feature>
<dbReference type="RefSeq" id="WP_255874054.1">
    <property type="nucleotide sequence ID" value="NZ_JACASI010000016.1"/>
</dbReference>
<gene>
    <name evidence="2" type="ORF">HXX02_06815</name>
</gene>
<dbReference type="Proteomes" id="UP001205566">
    <property type="component" value="Unassembled WGS sequence"/>
</dbReference>
<name>A0ABT1NZ49_9GAMM</name>
<evidence type="ECO:0008006" key="4">
    <source>
        <dbReference type="Google" id="ProtNLM"/>
    </source>
</evidence>
<evidence type="ECO:0000313" key="2">
    <source>
        <dbReference type="EMBL" id="MCQ3829151.1"/>
    </source>
</evidence>
<feature type="chain" id="PRO_5046075939" description="Lipoprotein" evidence="1">
    <location>
        <begin position="20"/>
        <end position="168"/>
    </location>
</feature>
<sequence length="168" mass="19250">MKRIIIVFIYFLSSGCAVSSLERDQKLNFQTLNNVDRNLTWYEGVWFDCESQLVSGMFSPLVPLPPIIPAFWMDSSSSKISIDRPSDENYLTGFRITSKSGKVIFEHDVLNHEHLKLGMNLPYSCRDLDQTNLVLKFENKSSGENVFVTKTLIYESGEMRFGWGYLSA</sequence>
<proteinExistence type="predicted"/>
<dbReference type="EMBL" id="JACASI010000016">
    <property type="protein sequence ID" value="MCQ3829151.1"/>
    <property type="molecule type" value="Genomic_DNA"/>
</dbReference>
<reference evidence="2" key="1">
    <citation type="thesis" date="2020" institute="Technische Universitat Dresden" country="Dresden, Germany">
        <title>The Agarolytic System of Microbulbifer elongatus PORT2, Isolated from Batu Karas, Pangandaran West Java Indonesia.</title>
        <authorList>
            <person name="Anggraeni S.R."/>
        </authorList>
    </citation>
    <scope>NUCLEOTIDE SEQUENCE</scope>
    <source>
        <strain evidence="2">PORT2</strain>
    </source>
</reference>
<evidence type="ECO:0000256" key="1">
    <source>
        <dbReference type="SAM" id="SignalP"/>
    </source>
</evidence>
<keyword evidence="1" id="KW-0732">Signal</keyword>
<dbReference type="PROSITE" id="PS51257">
    <property type="entry name" value="PROKAR_LIPOPROTEIN"/>
    <property type="match status" value="1"/>
</dbReference>